<organism evidence="3 4">
    <name type="scientific">Desulfoferula mesophila</name>
    <dbReference type="NCBI Taxonomy" id="3058419"/>
    <lineage>
        <taxon>Bacteria</taxon>
        <taxon>Pseudomonadati</taxon>
        <taxon>Thermodesulfobacteriota</taxon>
        <taxon>Desulfarculia</taxon>
        <taxon>Desulfarculales</taxon>
        <taxon>Desulfarculaceae</taxon>
        <taxon>Desulfoferula</taxon>
    </lineage>
</organism>
<feature type="domain" description="Pyridoxamine 5'-phosphate oxidase N-terminal" evidence="2">
    <location>
        <begin position="6"/>
        <end position="132"/>
    </location>
</feature>
<dbReference type="KEGG" id="dmp:FAK_00540"/>
<evidence type="ECO:0000256" key="1">
    <source>
        <dbReference type="ARBA" id="ARBA00023002"/>
    </source>
</evidence>
<dbReference type="Gene3D" id="2.30.110.10">
    <property type="entry name" value="Electron Transport, Fmn-binding Protein, Chain A"/>
    <property type="match status" value="1"/>
</dbReference>
<evidence type="ECO:0000313" key="4">
    <source>
        <dbReference type="Proteomes" id="UP001366166"/>
    </source>
</evidence>
<dbReference type="EMBL" id="AP028679">
    <property type="protein sequence ID" value="BEQ12988.1"/>
    <property type="molecule type" value="Genomic_DNA"/>
</dbReference>
<keyword evidence="4" id="KW-1185">Reference proteome</keyword>
<dbReference type="AlphaFoldDB" id="A0AAU9ET31"/>
<dbReference type="SUPFAM" id="SSF50475">
    <property type="entry name" value="FMN-binding split barrel"/>
    <property type="match status" value="1"/>
</dbReference>
<dbReference type="Pfam" id="PF01243">
    <property type="entry name" value="PNPOx_N"/>
    <property type="match status" value="1"/>
</dbReference>
<keyword evidence="1" id="KW-0560">Oxidoreductase</keyword>
<dbReference type="Proteomes" id="UP001366166">
    <property type="component" value="Chromosome"/>
</dbReference>
<reference evidence="4" key="1">
    <citation type="journal article" date="2023" name="Arch. Microbiol.">
        <title>Desulfoferula mesophilus gen. nov. sp. nov., a mesophilic sulfate-reducing bacterium isolated from a brackish lake sediment.</title>
        <authorList>
            <person name="Watanabe T."/>
            <person name="Yabe T."/>
            <person name="Tsuji J.M."/>
            <person name="Fukui M."/>
        </authorList>
    </citation>
    <scope>NUCLEOTIDE SEQUENCE [LARGE SCALE GENOMIC DNA]</scope>
    <source>
        <strain evidence="4">12FAK</strain>
    </source>
</reference>
<sequence length="148" mass="16065">MSQNEIKEQIAQYLGSHPFINLATVTAQGAPQAHTVAFAAQGATVYFGTRQDTRKAANMLANPQVAYVVDQDQYAAFTEITGVQMEGVAGQVTDAQEIARANALYAAKFGESATITPSEQHIVFKIGPVRAYFLDYSKGFGHKDLVEY</sequence>
<dbReference type="RefSeq" id="WP_338604116.1">
    <property type="nucleotide sequence ID" value="NZ_AP028679.1"/>
</dbReference>
<gene>
    <name evidence="3" type="ORF">FAK_00540</name>
</gene>
<dbReference type="InterPro" id="IPR011576">
    <property type="entry name" value="Pyridox_Oxase_N"/>
</dbReference>
<evidence type="ECO:0000313" key="3">
    <source>
        <dbReference type="EMBL" id="BEQ12988.1"/>
    </source>
</evidence>
<name>A0AAU9ET31_9BACT</name>
<proteinExistence type="predicted"/>
<accession>A0AAU9ET31</accession>
<protein>
    <submittedName>
        <fullName evidence="3">Pyridoxamine 5'-phosphate oxidase</fullName>
    </submittedName>
</protein>
<dbReference type="InterPro" id="IPR012349">
    <property type="entry name" value="Split_barrel_FMN-bd"/>
</dbReference>
<dbReference type="GO" id="GO:0005829">
    <property type="term" value="C:cytosol"/>
    <property type="evidence" value="ECO:0007669"/>
    <property type="project" value="TreeGrafter"/>
</dbReference>
<dbReference type="InterPro" id="IPR052019">
    <property type="entry name" value="F420H2_bilvrd_red/Heme_oxyg"/>
</dbReference>
<dbReference type="PANTHER" id="PTHR35176:SF6">
    <property type="entry name" value="HEME OXYGENASE HI_0854-RELATED"/>
    <property type="match status" value="1"/>
</dbReference>
<dbReference type="GO" id="GO:0070967">
    <property type="term" value="F:coenzyme F420 binding"/>
    <property type="evidence" value="ECO:0007669"/>
    <property type="project" value="TreeGrafter"/>
</dbReference>
<evidence type="ECO:0000259" key="2">
    <source>
        <dbReference type="Pfam" id="PF01243"/>
    </source>
</evidence>
<dbReference type="GO" id="GO:0016627">
    <property type="term" value="F:oxidoreductase activity, acting on the CH-CH group of donors"/>
    <property type="evidence" value="ECO:0007669"/>
    <property type="project" value="TreeGrafter"/>
</dbReference>
<dbReference type="PANTHER" id="PTHR35176">
    <property type="entry name" value="HEME OXYGENASE HI_0854-RELATED"/>
    <property type="match status" value="1"/>
</dbReference>